<dbReference type="GO" id="GO:0003677">
    <property type="term" value="F:DNA binding"/>
    <property type="evidence" value="ECO:0007669"/>
    <property type="project" value="UniProtKB-KW"/>
</dbReference>
<dbReference type="InterPro" id="IPR052171">
    <property type="entry name" value="NHEJ_LigD"/>
</dbReference>
<dbReference type="InterPro" id="IPR012340">
    <property type="entry name" value="NA-bd_OB-fold"/>
</dbReference>
<protein>
    <recommendedName>
        <fullName evidence="2">DNA ligase (ATP)</fullName>
        <ecNumber evidence="2">6.5.1.1</ecNumber>
    </recommendedName>
    <alternativeName>
        <fullName evidence="19">NHEJ DNA polymerase</fullName>
    </alternativeName>
</protein>
<dbReference type="OrthoDB" id="9802472at2"/>
<evidence type="ECO:0000256" key="6">
    <source>
        <dbReference type="ARBA" id="ARBA00022722"/>
    </source>
</evidence>
<dbReference type="InterPro" id="IPR014145">
    <property type="entry name" value="LigD_pol_dom"/>
</dbReference>
<dbReference type="Pfam" id="PF13298">
    <property type="entry name" value="LigD_N"/>
    <property type="match status" value="1"/>
</dbReference>
<keyword evidence="14" id="KW-0238">DNA-binding</keyword>
<dbReference type="SUPFAM" id="SSF50249">
    <property type="entry name" value="Nucleic acid-binding proteins"/>
    <property type="match status" value="1"/>
</dbReference>
<organism evidence="23 24">
    <name type="scientific">Caballeronia temeraria</name>
    <dbReference type="NCBI Taxonomy" id="1777137"/>
    <lineage>
        <taxon>Bacteria</taxon>
        <taxon>Pseudomonadati</taxon>
        <taxon>Pseudomonadota</taxon>
        <taxon>Betaproteobacteria</taxon>
        <taxon>Burkholderiales</taxon>
        <taxon>Burkholderiaceae</taxon>
        <taxon>Caballeronia</taxon>
    </lineage>
</organism>
<dbReference type="NCBIfam" id="TIGR02777">
    <property type="entry name" value="LigD_PE_dom"/>
    <property type="match status" value="1"/>
</dbReference>
<dbReference type="CDD" id="cd07971">
    <property type="entry name" value="OBF_DNA_ligase_LigD"/>
    <property type="match status" value="1"/>
</dbReference>
<dbReference type="GO" id="GO:0006310">
    <property type="term" value="P:DNA recombination"/>
    <property type="evidence" value="ECO:0007669"/>
    <property type="project" value="UniProtKB-KW"/>
</dbReference>
<dbReference type="Gene3D" id="3.30.470.30">
    <property type="entry name" value="DNA ligase/mRNA capping enzyme"/>
    <property type="match status" value="1"/>
</dbReference>
<keyword evidence="24" id="KW-1185">Reference proteome</keyword>
<dbReference type="Pfam" id="PF04679">
    <property type="entry name" value="DNA_ligase_A_C"/>
    <property type="match status" value="1"/>
</dbReference>
<evidence type="ECO:0000256" key="9">
    <source>
        <dbReference type="ARBA" id="ARBA00022763"/>
    </source>
</evidence>
<dbReference type="STRING" id="1777137.AWB76_04822"/>
<reference evidence="24" key="1">
    <citation type="submission" date="2016-01" db="EMBL/GenBank/DDBJ databases">
        <authorList>
            <person name="Peeters Charlotte."/>
        </authorList>
    </citation>
    <scope>NUCLEOTIDE SEQUENCE [LARGE SCALE GENOMIC DNA]</scope>
</reference>
<dbReference type="AlphaFoldDB" id="A0A158BY13"/>
<feature type="region of interest" description="Disordered" evidence="21">
    <location>
        <begin position="1"/>
        <end position="37"/>
    </location>
</feature>
<keyword evidence="7" id="KW-0479">Metal-binding</keyword>
<evidence type="ECO:0000256" key="8">
    <source>
        <dbReference type="ARBA" id="ARBA00022741"/>
    </source>
</evidence>
<evidence type="ECO:0000256" key="15">
    <source>
        <dbReference type="ARBA" id="ARBA00023172"/>
    </source>
</evidence>
<dbReference type="InterPro" id="IPR012310">
    <property type="entry name" value="DNA_ligase_ATP-dep_cent"/>
</dbReference>
<keyword evidence="9" id="KW-0227">DNA damage</keyword>
<dbReference type="PANTHER" id="PTHR42705:SF2">
    <property type="entry name" value="BIFUNCTIONAL NON-HOMOLOGOUS END JOINING PROTEIN LIGD"/>
    <property type="match status" value="1"/>
</dbReference>
<sequence length="842" mass="93433">MASPRDTTAPPLARYRKKRDFSITPEPSASTAETSDSARQSGFVVQKHWASRLHYDFRLELNGVLLSWAVPKGPCYDPSKKQMAVHVEDHPIFYASFEGTIPPKQYGAGTVIVWDHGTWEPAGDAVKGMETGKLIFRLHGQKLAGLWELVRISKPDDKQDQWMLFKKRDEWARSLEEYDVIKALPDSVVAHPLGPIEEREPKAARRARAEASAIDTIDMIDFSAAVPAPLPKKLEPQLATLASSLPRTGDWITETKLDGYRLLARIDEGRVKLFTRNGHDWTSKFPALAVAIKKLPVLSAWLDGEIVVLQDGIPSFSALQNAIDGRDNKDIVFFLFDLMFLDGKDLRKVPLWARRAQLASVLAEAGEQLLFSQDFDAPPAQVFEAAAGLGLEGLVLKRRDAPYESGRTESWLKAKSRLRQELVICGMTGRGGKSGEVGSLLLGYYVGNTLHDAGSVGTGWDAKTARELWNRLIPLEVDAAPFDVQVTKARRWSRRAAGSERWLKPTTVAEVEFAEWTGEGVIRQSSFKGLRLDKPARSVVREGGKTQLPEPPPQLKITHPERIIDATAAITKADLVHYYASVADWMLPHLKDRPVALVRAPDGVAGNLFFQKHAERTAMPGLTAHNRELWPNHPPLLTVDTADALLSAAQMNTIEFHTWNSVVPQIDKPDRVVFDLDPGEGVKWNHVQEGALLVRTLLSELDLKSWLKTSGGKGLHVVVPLIPELNYVTVKSFSQAFVRHLAKTIPERFSAISGPANRLGKVYVDYLRNGKGQTTAAAFSARARPGMGVSMPVAWEQLSDLKSGAQWNVHTAREYLSFQSRDPWADFWSTGQSLSSATERLP</sequence>
<dbReference type="PROSITE" id="PS50160">
    <property type="entry name" value="DNA_LIGASE_A3"/>
    <property type="match status" value="1"/>
</dbReference>
<evidence type="ECO:0000256" key="4">
    <source>
        <dbReference type="ARBA" id="ARBA00022679"/>
    </source>
</evidence>
<proteinExistence type="predicted"/>
<evidence type="ECO:0000256" key="13">
    <source>
        <dbReference type="ARBA" id="ARBA00022932"/>
    </source>
</evidence>
<keyword evidence="18" id="KW-0511">Multifunctional enzyme</keyword>
<keyword evidence="6" id="KW-0540">Nuclease</keyword>
<evidence type="ECO:0000256" key="20">
    <source>
        <dbReference type="ARBA" id="ARBA00034003"/>
    </source>
</evidence>
<accession>A0A158BY13</accession>
<dbReference type="NCBIfam" id="TIGR02778">
    <property type="entry name" value="ligD_pol"/>
    <property type="match status" value="1"/>
</dbReference>
<dbReference type="GO" id="GO:0046872">
    <property type="term" value="F:metal ion binding"/>
    <property type="evidence" value="ECO:0007669"/>
    <property type="project" value="UniProtKB-KW"/>
</dbReference>
<feature type="compositionally biased region" description="Polar residues" evidence="21">
    <location>
        <begin position="25"/>
        <end position="37"/>
    </location>
</feature>
<dbReference type="RefSeq" id="WP_061162577.1">
    <property type="nucleotide sequence ID" value="NZ_FCOI02000018.1"/>
</dbReference>
<evidence type="ECO:0000256" key="2">
    <source>
        <dbReference type="ARBA" id="ARBA00012727"/>
    </source>
</evidence>
<keyword evidence="4" id="KW-0808">Transferase</keyword>
<dbReference type="Pfam" id="PF01068">
    <property type="entry name" value="DNA_ligase_A_M"/>
    <property type="match status" value="1"/>
</dbReference>
<evidence type="ECO:0000256" key="5">
    <source>
        <dbReference type="ARBA" id="ARBA00022695"/>
    </source>
</evidence>
<keyword evidence="12" id="KW-0067">ATP-binding</keyword>
<dbReference type="NCBIfam" id="NF004628">
    <property type="entry name" value="PRK05972.1"/>
    <property type="match status" value="1"/>
</dbReference>
<evidence type="ECO:0000256" key="16">
    <source>
        <dbReference type="ARBA" id="ARBA00023204"/>
    </source>
</evidence>
<dbReference type="SUPFAM" id="SSF56091">
    <property type="entry name" value="DNA ligase/mRNA capping enzyme, catalytic domain"/>
    <property type="match status" value="1"/>
</dbReference>
<dbReference type="GO" id="GO:0006281">
    <property type="term" value="P:DNA repair"/>
    <property type="evidence" value="ECO:0007669"/>
    <property type="project" value="UniProtKB-KW"/>
</dbReference>
<keyword evidence="17" id="KW-0464">Manganese</keyword>
<gene>
    <name evidence="23" type="ORF">AWB76_04822</name>
</gene>
<dbReference type="CDD" id="cd07906">
    <property type="entry name" value="Adenylation_DNA_ligase_LigD_LigC"/>
    <property type="match status" value="1"/>
</dbReference>
<evidence type="ECO:0000256" key="1">
    <source>
        <dbReference type="ARBA" id="ARBA00001936"/>
    </source>
</evidence>
<evidence type="ECO:0000313" key="23">
    <source>
        <dbReference type="EMBL" id="SAK74881.1"/>
    </source>
</evidence>
<dbReference type="EMBL" id="FCOI02000018">
    <property type="protein sequence ID" value="SAK74881.1"/>
    <property type="molecule type" value="Genomic_DNA"/>
</dbReference>
<evidence type="ECO:0000256" key="12">
    <source>
        <dbReference type="ARBA" id="ARBA00022840"/>
    </source>
</evidence>
<evidence type="ECO:0000256" key="18">
    <source>
        <dbReference type="ARBA" id="ARBA00023268"/>
    </source>
</evidence>
<evidence type="ECO:0000256" key="3">
    <source>
        <dbReference type="ARBA" id="ARBA00022598"/>
    </source>
</evidence>
<dbReference type="GO" id="GO:0003887">
    <property type="term" value="F:DNA-directed DNA polymerase activity"/>
    <property type="evidence" value="ECO:0007669"/>
    <property type="project" value="UniProtKB-KW"/>
</dbReference>
<dbReference type="EC" id="6.5.1.1" evidence="2"/>
<dbReference type="NCBIfam" id="TIGR02776">
    <property type="entry name" value="NHEJ_ligase_prk"/>
    <property type="match status" value="1"/>
</dbReference>
<dbReference type="Pfam" id="PF21686">
    <property type="entry name" value="LigD_Prim-Pol"/>
    <property type="match status" value="1"/>
</dbReference>
<dbReference type="CDD" id="cd04862">
    <property type="entry name" value="PaeLigD_Pol_like"/>
    <property type="match status" value="1"/>
</dbReference>
<comment type="cofactor">
    <cofactor evidence="1">
        <name>Mn(2+)</name>
        <dbReference type="ChEBI" id="CHEBI:29035"/>
    </cofactor>
</comment>
<evidence type="ECO:0000259" key="22">
    <source>
        <dbReference type="PROSITE" id="PS50160"/>
    </source>
</evidence>
<name>A0A158BY13_9BURK</name>
<keyword evidence="3 23" id="KW-0436">Ligase</keyword>
<dbReference type="Gene3D" id="2.40.50.140">
    <property type="entry name" value="Nucleic acid-binding proteins"/>
    <property type="match status" value="1"/>
</dbReference>
<evidence type="ECO:0000256" key="7">
    <source>
        <dbReference type="ARBA" id="ARBA00022723"/>
    </source>
</evidence>
<evidence type="ECO:0000256" key="14">
    <source>
        <dbReference type="ARBA" id="ARBA00023125"/>
    </source>
</evidence>
<dbReference type="Gene3D" id="3.90.920.10">
    <property type="entry name" value="DNA primase, PRIM domain"/>
    <property type="match status" value="1"/>
</dbReference>
<evidence type="ECO:0000256" key="10">
    <source>
        <dbReference type="ARBA" id="ARBA00022801"/>
    </source>
</evidence>
<evidence type="ECO:0000256" key="17">
    <source>
        <dbReference type="ARBA" id="ARBA00023211"/>
    </source>
</evidence>
<dbReference type="Proteomes" id="UP000054624">
    <property type="component" value="Unassembled WGS sequence"/>
</dbReference>
<feature type="domain" description="ATP-dependent DNA ligase family profile" evidence="22">
    <location>
        <begin position="324"/>
        <end position="446"/>
    </location>
</feature>
<dbReference type="Gene3D" id="3.30.1490.70">
    <property type="match status" value="1"/>
</dbReference>
<dbReference type="InterPro" id="IPR012309">
    <property type="entry name" value="DNA_ligase_ATP-dep_C"/>
</dbReference>
<dbReference type="NCBIfam" id="TIGR02779">
    <property type="entry name" value="NHEJ_ligase_lig"/>
    <property type="match status" value="1"/>
</dbReference>
<dbReference type="InterPro" id="IPR014146">
    <property type="entry name" value="LigD_ligase_dom"/>
</dbReference>
<evidence type="ECO:0000313" key="24">
    <source>
        <dbReference type="Proteomes" id="UP000054624"/>
    </source>
</evidence>
<dbReference type="InterPro" id="IPR033651">
    <property type="entry name" value="PaeLigD_Pol-like"/>
</dbReference>
<dbReference type="GO" id="GO:0003910">
    <property type="term" value="F:DNA ligase (ATP) activity"/>
    <property type="evidence" value="ECO:0007669"/>
    <property type="project" value="UniProtKB-EC"/>
</dbReference>
<keyword evidence="8" id="KW-0547">Nucleotide-binding</keyword>
<dbReference type="PANTHER" id="PTHR42705">
    <property type="entry name" value="BIFUNCTIONAL NON-HOMOLOGOUS END JOINING PROTEIN LIGD"/>
    <property type="match status" value="1"/>
</dbReference>
<keyword evidence="5" id="KW-0548">Nucleotidyltransferase</keyword>
<evidence type="ECO:0000256" key="21">
    <source>
        <dbReference type="SAM" id="MobiDB-lite"/>
    </source>
</evidence>
<dbReference type="GO" id="GO:0005524">
    <property type="term" value="F:ATP binding"/>
    <property type="evidence" value="ECO:0007669"/>
    <property type="project" value="UniProtKB-KW"/>
</dbReference>
<keyword evidence="11" id="KW-0269">Exonuclease</keyword>
<keyword evidence="10" id="KW-0378">Hydrolase</keyword>
<dbReference type="GO" id="GO:0004527">
    <property type="term" value="F:exonuclease activity"/>
    <property type="evidence" value="ECO:0007669"/>
    <property type="project" value="UniProtKB-KW"/>
</dbReference>
<keyword evidence="13" id="KW-0239">DNA-directed DNA polymerase</keyword>
<keyword evidence="16" id="KW-0234">DNA repair</keyword>
<evidence type="ECO:0000256" key="19">
    <source>
        <dbReference type="ARBA" id="ARBA00029943"/>
    </source>
</evidence>
<comment type="catalytic activity">
    <reaction evidence="20">
        <text>ATP + (deoxyribonucleotide)n-3'-hydroxyl + 5'-phospho-(deoxyribonucleotide)m = (deoxyribonucleotide)n+m + AMP + diphosphate.</text>
        <dbReference type="EC" id="6.5.1.1"/>
    </reaction>
</comment>
<keyword evidence="15" id="KW-0233">DNA recombination</keyword>
<dbReference type="InterPro" id="IPR014144">
    <property type="entry name" value="LigD_PE_domain"/>
</dbReference>
<dbReference type="InterPro" id="IPR014143">
    <property type="entry name" value="NHEJ_ligase_prk"/>
</dbReference>
<evidence type="ECO:0000256" key="11">
    <source>
        <dbReference type="ARBA" id="ARBA00022839"/>
    </source>
</evidence>